<dbReference type="Proteomes" id="UP000008206">
    <property type="component" value="Chromosome"/>
</dbReference>
<accession>E0UEU6</accession>
<dbReference type="RefSeq" id="WP_013321183.1">
    <property type="nucleotide sequence ID" value="NC_014501.1"/>
</dbReference>
<organism evidence="3 4">
    <name type="scientific">Gloeothece verrucosa (strain PCC 7822)</name>
    <name type="common">Cyanothece sp. (strain PCC 7822)</name>
    <dbReference type="NCBI Taxonomy" id="497965"/>
    <lineage>
        <taxon>Bacteria</taxon>
        <taxon>Bacillati</taxon>
        <taxon>Cyanobacteriota</taxon>
        <taxon>Cyanophyceae</taxon>
        <taxon>Oscillatoriophycideae</taxon>
        <taxon>Chroococcales</taxon>
        <taxon>Aphanothecaceae</taxon>
        <taxon>Gloeothece</taxon>
        <taxon>Gloeothece verrucosa</taxon>
    </lineage>
</organism>
<dbReference type="AlphaFoldDB" id="E0UEU6"/>
<evidence type="ECO:0000256" key="1">
    <source>
        <dbReference type="SAM" id="Phobius"/>
    </source>
</evidence>
<name>E0UEU6_GLOV7</name>
<feature type="domain" description="Mce/MlaD" evidence="2">
    <location>
        <begin position="47"/>
        <end position="122"/>
    </location>
</feature>
<dbReference type="HOGENOM" id="CLU_043536_0_0_3"/>
<proteinExistence type="predicted"/>
<keyword evidence="1" id="KW-1133">Transmembrane helix</keyword>
<dbReference type="Pfam" id="PF02470">
    <property type="entry name" value="MlaD"/>
    <property type="match status" value="1"/>
</dbReference>
<gene>
    <name evidence="3" type="ordered locus">Cyan7822_1068</name>
</gene>
<dbReference type="KEGG" id="cyj:Cyan7822_1068"/>
<evidence type="ECO:0000313" key="4">
    <source>
        <dbReference type="Proteomes" id="UP000008206"/>
    </source>
</evidence>
<keyword evidence="4" id="KW-1185">Reference proteome</keyword>
<dbReference type="InterPro" id="IPR003399">
    <property type="entry name" value="Mce/MlaD"/>
</dbReference>
<feature type="transmembrane region" description="Helical" evidence="1">
    <location>
        <begin position="20"/>
        <end position="39"/>
    </location>
</feature>
<sequence length="485" mass="52164">MQTGGSGDARRRSSKIQSAVGLTILVSLGLLGWLVLWVSNFSFGGRSYRATFLFPNAGGMTTGTRVSYRGVRVGQVLNVTPEPTGVAIQVEISPPSLLIPSNSLIEATQSGLVGETSIDITPLQELPGKIEANPLDKDCNPDIIICNGSRLSGQGKLDVNALIRSLVRISDMISNPEVTSAIRSIAAKTSRALDNISSLSGNASQLMNQAIKTNTIPNLNSTLRTTGEAVNQLRRSGAIDNLSSTLEATGQAVNELRASGSLKQLNSTLTSTGKAAEQLSILSNEASDLLQDVKNSNTINKLNSTLVSVGGVTEQLRIFLAMNQDQIADTLASIRRTSEQMQATVKSLDPVLKEVNQGQLIKNLETISANAAELTLNLRNFSTNLNDPSTIVLLQQLLDSARSSFENIQKITSDLDQLTGDPQFRRDLMRMIQGLSHLVSSTQDLQQQVQYSQVLNQVAVEMAQKEFQNKKAPPVENKPVSPTSK</sequence>
<keyword evidence="1" id="KW-0812">Transmembrane</keyword>
<dbReference type="eggNOG" id="COG1463">
    <property type="taxonomic scope" value="Bacteria"/>
</dbReference>
<dbReference type="PANTHER" id="PTHR34675">
    <property type="entry name" value="PROTEIN TRIGALACTOSYLDIACYLGLYCEROL 2, CHLOROPLASTIC"/>
    <property type="match status" value="1"/>
</dbReference>
<dbReference type="STRING" id="497965.Cyan7822_1068"/>
<keyword evidence="1" id="KW-0472">Membrane</keyword>
<dbReference type="PANTHER" id="PTHR34675:SF1">
    <property type="entry name" value="PROTEIN TRIGALACTOSYLDIACYLGLYCEROL 2, CHLOROPLASTIC"/>
    <property type="match status" value="1"/>
</dbReference>
<dbReference type="EMBL" id="CP002198">
    <property type="protein sequence ID" value="ADN13076.1"/>
    <property type="molecule type" value="Genomic_DNA"/>
</dbReference>
<protein>
    <submittedName>
        <fullName evidence="3">Mammalian cell entry related domain protein</fullName>
    </submittedName>
</protein>
<evidence type="ECO:0000259" key="2">
    <source>
        <dbReference type="Pfam" id="PF02470"/>
    </source>
</evidence>
<dbReference type="InterPro" id="IPR039342">
    <property type="entry name" value="TGD2-like"/>
</dbReference>
<reference evidence="4" key="1">
    <citation type="journal article" date="2011" name="MBio">
        <title>Novel metabolic attributes of the genus Cyanothece, comprising a group of unicellular nitrogen-fixing Cyanobacteria.</title>
        <authorList>
            <person name="Bandyopadhyay A."/>
            <person name="Elvitigala T."/>
            <person name="Welsh E."/>
            <person name="Stockel J."/>
            <person name="Liberton M."/>
            <person name="Min H."/>
            <person name="Sherman L.A."/>
            <person name="Pakrasi H.B."/>
        </authorList>
    </citation>
    <scope>NUCLEOTIDE SEQUENCE [LARGE SCALE GENOMIC DNA]</scope>
    <source>
        <strain evidence="4">PCC 7822</strain>
    </source>
</reference>
<evidence type="ECO:0000313" key="3">
    <source>
        <dbReference type="EMBL" id="ADN13076.1"/>
    </source>
</evidence>
<dbReference type="OrthoDB" id="460587at2"/>